<organism evidence="2">
    <name type="scientific">Desulfobacca acetoxidans</name>
    <dbReference type="NCBI Taxonomy" id="60893"/>
    <lineage>
        <taxon>Bacteria</taxon>
        <taxon>Pseudomonadati</taxon>
        <taxon>Thermodesulfobacteriota</taxon>
        <taxon>Desulfobaccia</taxon>
        <taxon>Desulfobaccales</taxon>
        <taxon>Desulfobaccaceae</taxon>
        <taxon>Desulfobacca</taxon>
    </lineage>
</organism>
<name>A0A7V4G7U1_9BACT</name>
<proteinExistence type="predicted"/>
<dbReference type="AlphaFoldDB" id="A0A7V4G7U1"/>
<dbReference type="Pfam" id="PF13406">
    <property type="entry name" value="SLT_2"/>
    <property type="match status" value="1"/>
</dbReference>
<dbReference type="Gene3D" id="1.10.8.350">
    <property type="entry name" value="Bacterial muramidase"/>
    <property type="match status" value="1"/>
</dbReference>
<evidence type="ECO:0000313" key="2">
    <source>
        <dbReference type="EMBL" id="HGS04811.1"/>
    </source>
</evidence>
<dbReference type="PANTHER" id="PTHR30163:SF9">
    <property type="entry name" value="MEMBRANE-BOUND LYTIC MUREIN TRANSGLYCOSYLASE B"/>
    <property type="match status" value="1"/>
</dbReference>
<feature type="domain" description="Transglycosylase SLT" evidence="1">
    <location>
        <begin position="34"/>
        <end position="251"/>
    </location>
</feature>
<dbReference type="InterPro" id="IPR023346">
    <property type="entry name" value="Lysozyme-like_dom_sf"/>
</dbReference>
<dbReference type="SUPFAM" id="SSF53955">
    <property type="entry name" value="Lysozyme-like"/>
    <property type="match status" value="1"/>
</dbReference>
<dbReference type="InterPro" id="IPR043426">
    <property type="entry name" value="MltB-like"/>
</dbReference>
<dbReference type="PANTHER" id="PTHR30163">
    <property type="entry name" value="MEMBRANE-BOUND LYTIC MUREIN TRANSGLYCOSYLASE B"/>
    <property type="match status" value="1"/>
</dbReference>
<dbReference type="GO" id="GO:0009253">
    <property type="term" value="P:peptidoglycan catabolic process"/>
    <property type="evidence" value="ECO:0007669"/>
    <property type="project" value="TreeGrafter"/>
</dbReference>
<protein>
    <submittedName>
        <fullName evidence="2">Lytic murein transglycosylase</fullName>
    </submittedName>
</protein>
<dbReference type="EMBL" id="DSXI01000208">
    <property type="protein sequence ID" value="HGS04811.1"/>
    <property type="molecule type" value="Genomic_DNA"/>
</dbReference>
<reference evidence="2" key="1">
    <citation type="journal article" date="2020" name="mSystems">
        <title>Genome- and Community-Level Interaction Insights into Carbon Utilization and Element Cycling Functions of Hydrothermarchaeota in Hydrothermal Sediment.</title>
        <authorList>
            <person name="Zhou Z."/>
            <person name="Liu Y."/>
            <person name="Xu W."/>
            <person name="Pan J."/>
            <person name="Luo Z.H."/>
            <person name="Li M."/>
        </authorList>
    </citation>
    <scope>NUCLEOTIDE SEQUENCE [LARGE SCALE GENOMIC DNA]</scope>
    <source>
        <strain evidence="2">SpSt-548</strain>
    </source>
</reference>
<evidence type="ECO:0000259" key="1">
    <source>
        <dbReference type="Pfam" id="PF13406"/>
    </source>
</evidence>
<dbReference type="CDD" id="cd13399">
    <property type="entry name" value="Slt35-like"/>
    <property type="match status" value="1"/>
</dbReference>
<dbReference type="InterPro" id="IPR031304">
    <property type="entry name" value="SLT_2"/>
</dbReference>
<gene>
    <name evidence="2" type="ORF">ENT08_03615</name>
</gene>
<sequence length="277" mass="30743">MAGRQLRRLILMVLVVTGLGAGGGEAGALPAAYVDLKGQLAREGLDKKYLDQIYSDSRTRFLPDIVRKIAFLKKERPADYAQFLKPEVVAKGRAYLKEHGRELKAAREGYGVAPEVIVAILTVESGLGQTTGKHSVFNVFSSLAVMDTPEVIREARLEGSNLARLKKKAAWARRELRVFLEYCRANRLDPFQFNGSWAGALGYAQFLPSSLVTYGKDGNGDGRVDLFTHEDAIASIANYLKKSGFQLAQPQTWRRAVLAYNHSEAYADTILTLARWY</sequence>
<accession>A0A7V4G7U1</accession>
<comment type="caution">
    <text evidence="2">The sequence shown here is derived from an EMBL/GenBank/DDBJ whole genome shotgun (WGS) entry which is preliminary data.</text>
</comment>
<dbReference type="GO" id="GO:0008933">
    <property type="term" value="F:peptidoglycan lytic transglycosylase activity"/>
    <property type="evidence" value="ECO:0007669"/>
    <property type="project" value="TreeGrafter"/>
</dbReference>